<organism evidence="3 4">
    <name type="scientific">Streptomyces guryensis</name>
    <dbReference type="NCBI Taxonomy" id="2886947"/>
    <lineage>
        <taxon>Bacteria</taxon>
        <taxon>Bacillati</taxon>
        <taxon>Actinomycetota</taxon>
        <taxon>Actinomycetes</taxon>
        <taxon>Kitasatosporales</taxon>
        <taxon>Streptomycetaceae</taxon>
        <taxon>Streptomyces</taxon>
    </lineage>
</organism>
<dbReference type="GO" id="GO:0003677">
    <property type="term" value="F:DNA binding"/>
    <property type="evidence" value="ECO:0007669"/>
    <property type="project" value="InterPro"/>
</dbReference>
<dbReference type="GO" id="GO:0015074">
    <property type="term" value="P:DNA integration"/>
    <property type="evidence" value="ECO:0007669"/>
    <property type="project" value="InterPro"/>
</dbReference>
<evidence type="ECO:0000313" key="3">
    <source>
        <dbReference type="EMBL" id="MCD9873704.1"/>
    </source>
</evidence>
<reference evidence="3" key="1">
    <citation type="submission" date="2021-12" db="EMBL/GenBank/DDBJ databases">
        <authorList>
            <person name="Lee J.-H."/>
            <person name="Kim S.-B."/>
        </authorList>
    </citation>
    <scope>NUCLEOTIDE SEQUENCE</scope>
    <source>
        <strain evidence="3">NR30</strain>
    </source>
</reference>
<dbReference type="Proteomes" id="UP001108029">
    <property type="component" value="Unassembled WGS sequence"/>
</dbReference>
<dbReference type="GO" id="GO:0006310">
    <property type="term" value="P:DNA recombination"/>
    <property type="evidence" value="ECO:0007669"/>
    <property type="project" value="UniProtKB-KW"/>
</dbReference>
<evidence type="ECO:0000256" key="2">
    <source>
        <dbReference type="SAM" id="MobiDB-lite"/>
    </source>
</evidence>
<dbReference type="InterPro" id="IPR011010">
    <property type="entry name" value="DNA_brk_join_enz"/>
</dbReference>
<dbReference type="RefSeq" id="WP_232647774.1">
    <property type="nucleotide sequence ID" value="NZ_JAJSBI010000003.1"/>
</dbReference>
<evidence type="ECO:0000313" key="4">
    <source>
        <dbReference type="Proteomes" id="UP001108029"/>
    </source>
</evidence>
<keyword evidence="4" id="KW-1185">Reference proteome</keyword>
<dbReference type="AlphaFoldDB" id="A0A9Q3Z556"/>
<protein>
    <submittedName>
        <fullName evidence="3">Integrase</fullName>
    </submittedName>
</protein>
<comment type="caution">
    <text evidence="3">The sequence shown here is derived from an EMBL/GenBank/DDBJ whole genome shotgun (WGS) entry which is preliminary data.</text>
</comment>
<keyword evidence="1" id="KW-0233">DNA recombination</keyword>
<sequence length="707" mass="78450">MTTPARIPVPREAYPVAWPDDQVPVLRNRPVRIGTETARLSRFGDDVWHIRPAHRDPHVSVANLNFLSFPDSLRRQFRAVMLAALDHPLPVEPGGRQRPGQQIGIGSFSNLACDLQLFAHWMHGQGLGRIADVTDRDLDIYLRHVNALDKSPMRKADALCAVRTVWLFRPFLPAPCRLVSGFPWHGRTANELVGFRARQGENKRPRIREATMEALLAWSLLMLEQIGPDVRDAWHEYTLLSRGEHPSQSIYSGGPGPRLHTYAENCRRNGNALPGKPGPDRPQINYGHVLRLVGLDGKSQFSPAQKRWLAQQGLPVAPDSTVGTITGQIQGHPWCDTPVSIAELPGLWRRLGAALFIIICYLSGMRPGEVLALRRGCRGVDETTGQLVVNGYRGKGFDRTPDAPGKTEPERPWVVVGVVHEAIALLESLHDQPYLFPAQLYAGTLRSSTTHARTCHSINRDIADFAAWVNQYFRRADGSDPIPEDPAGNLNASRFRRTLACFIVRRPRGLIAAALQYGHVDTKVTLNYAGAPDTEWLQDVAVEKLELVLEQINEDVQRLEAGEHVSGPSADAYRRRVTEAAHFPGRTVVSPRSAARLLASTDPQVHHGEGMTCVWRPETAACRAARLAQGLPEPSGPDESECRPTCTNLAFTDRDIARRKQELRDLESARDNPLSPLPLRDRAAAQTQRVAALIHRHEHPDAEGVPA</sequence>
<proteinExistence type="predicted"/>
<gene>
    <name evidence="3" type="ORF">LJ657_08470</name>
</gene>
<name>A0A9Q3Z556_9ACTN</name>
<dbReference type="EMBL" id="JAJSBI010000003">
    <property type="protein sequence ID" value="MCD9873704.1"/>
    <property type="molecule type" value="Genomic_DNA"/>
</dbReference>
<dbReference type="Gene3D" id="1.10.443.10">
    <property type="entry name" value="Intergrase catalytic core"/>
    <property type="match status" value="1"/>
</dbReference>
<evidence type="ECO:0000256" key="1">
    <source>
        <dbReference type="ARBA" id="ARBA00023172"/>
    </source>
</evidence>
<feature type="region of interest" description="Disordered" evidence="2">
    <location>
        <begin position="663"/>
        <end position="688"/>
    </location>
</feature>
<dbReference type="InterPro" id="IPR013762">
    <property type="entry name" value="Integrase-like_cat_sf"/>
</dbReference>
<accession>A0A9Q3Z556</accession>
<dbReference type="SUPFAM" id="SSF56349">
    <property type="entry name" value="DNA breaking-rejoining enzymes"/>
    <property type="match status" value="1"/>
</dbReference>